<comment type="catalytic activity">
    <reaction evidence="1">
        <text>ATP + protein L-histidine = ADP + protein N-phospho-L-histidine.</text>
        <dbReference type="EC" id="2.7.13.3"/>
    </reaction>
</comment>
<dbReference type="FunFam" id="3.30.565.10:FF:000006">
    <property type="entry name" value="Sensor histidine kinase WalK"/>
    <property type="match status" value="1"/>
</dbReference>
<sequence length="442" mass="47915">MPLIAVLVVIHFLTNQALTSQFQRFQIERGRALAQGVVGILINYYQMRGDWEGVQVFFDSQGLNAVLQQRIGEGSFIVADEGGKVIVSADQAILGRVLAEEQLQEGLPIEVDDKKVGSFLVGPVADNFSPAEERFLASLNGSIWIIGAIGAVLGILLILLLYGQLAVFVRRFSQAADKIAGGALDHRIPVWSQDEIGQLAHTFNEMVAKLQVVQQLRSNMIADIAHELRTPLTVIRTNLEALTSGTLPASNETLCAVYKHTLLLSRLIDDLMELHLMEGGGLPLHLQEANLAELIQGIATHVKPSFENQGLRLTVRVPLDLPPVAVDVERLEQVLLNLLANAQHHTPNGGRIAIDVVRCNGETQIRVSDSGCGIPPQDLPYVFERFYRAESSSLIHNGTGLGLAIAKGLIEAHGGRICAESQLGQGATFTVSLPLAKNGQEL</sequence>
<dbReference type="PROSITE" id="PS50109">
    <property type="entry name" value="HIS_KIN"/>
    <property type="match status" value="1"/>
</dbReference>
<dbReference type="AlphaFoldDB" id="A0A1F5UPX1"/>
<dbReference type="GO" id="GO:0000155">
    <property type="term" value="F:phosphorelay sensor kinase activity"/>
    <property type="evidence" value="ECO:0007669"/>
    <property type="project" value="InterPro"/>
</dbReference>
<evidence type="ECO:0000256" key="7">
    <source>
        <dbReference type="SAM" id="Phobius"/>
    </source>
</evidence>
<keyword evidence="7" id="KW-0812">Transmembrane</keyword>
<proteinExistence type="predicted"/>
<dbReference type="GO" id="GO:0016020">
    <property type="term" value="C:membrane"/>
    <property type="evidence" value="ECO:0007669"/>
    <property type="project" value="UniProtKB-SubCell"/>
</dbReference>
<dbReference type="PRINTS" id="PR00344">
    <property type="entry name" value="BCTRLSENSOR"/>
</dbReference>
<dbReference type="SMART" id="SM00388">
    <property type="entry name" value="HisKA"/>
    <property type="match status" value="1"/>
</dbReference>
<organism evidence="10 11">
    <name type="scientific">Fraserbacteria sp. (strain RBG_16_55_9)</name>
    <dbReference type="NCBI Taxonomy" id="1817864"/>
    <lineage>
        <taxon>Bacteria</taxon>
        <taxon>Candidatus Fraseribacteriota</taxon>
    </lineage>
</organism>
<dbReference type="Pfam" id="PF00672">
    <property type="entry name" value="HAMP"/>
    <property type="match status" value="1"/>
</dbReference>
<feature type="transmembrane region" description="Helical" evidence="7">
    <location>
        <begin position="143"/>
        <end position="162"/>
    </location>
</feature>
<feature type="domain" description="HAMP" evidence="9">
    <location>
        <begin position="169"/>
        <end position="215"/>
    </location>
</feature>
<dbReference type="Pfam" id="PF00512">
    <property type="entry name" value="HisKA"/>
    <property type="match status" value="1"/>
</dbReference>
<evidence type="ECO:0000256" key="2">
    <source>
        <dbReference type="ARBA" id="ARBA00004370"/>
    </source>
</evidence>
<evidence type="ECO:0000256" key="5">
    <source>
        <dbReference type="ARBA" id="ARBA00022679"/>
    </source>
</evidence>
<dbReference type="Proteomes" id="UP000179157">
    <property type="component" value="Unassembled WGS sequence"/>
</dbReference>
<accession>A0A1F5UPX1</accession>
<dbReference type="Gene3D" id="6.10.340.10">
    <property type="match status" value="1"/>
</dbReference>
<dbReference type="SMART" id="SM00304">
    <property type="entry name" value="HAMP"/>
    <property type="match status" value="1"/>
</dbReference>
<dbReference type="Gene3D" id="3.30.565.10">
    <property type="entry name" value="Histidine kinase-like ATPase, C-terminal domain"/>
    <property type="match status" value="1"/>
</dbReference>
<evidence type="ECO:0000313" key="11">
    <source>
        <dbReference type="Proteomes" id="UP000179157"/>
    </source>
</evidence>
<name>A0A1F5UPX1_FRAXR</name>
<dbReference type="InterPro" id="IPR003661">
    <property type="entry name" value="HisK_dim/P_dom"/>
</dbReference>
<evidence type="ECO:0000259" key="8">
    <source>
        <dbReference type="PROSITE" id="PS50109"/>
    </source>
</evidence>
<dbReference type="CDD" id="cd06225">
    <property type="entry name" value="HAMP"/>
    <property type="match status" value="1"/>
</dbReference>
<dbReference type="SUPFAM" id="SSF158472">
    <property type="entry name" value="HAMP domain-like"/>
    <property type="match status" value="1"/>
</dbReference>
<dbReference type="STRING" id="1817864.A2Z21_04930"/>
<dbReference type="SUPFAM" id="SSF47384">
    <property type="entry name" value="Homodimeric domain of signal transducing histidine kinase"/>
    <property type="match status" value="1"/>
</dbReference>
<evidence type="ECO:0000256" key="1">
    <source>
        <dbReference type="ARBA" id="ARBA00000085"/>
    </source>
</evidence>
<dbReference type="PANTHER" id="PTHR43547:SF2">
    <property type="entry name" value="HYBRID SIGNAL TRANSDUCTION HISTIDINE KINASE C"/>
    <property type="match status" value="1"/>
</dbReference>
<keyword evidence="7" id="KW-1133">Transmembrane helix</keyword>
<dbReference type="InterPro" id="IPR036097">
    <property type="entry name" value="HisK_dim/P_sf"/>
</dbReference>
<evidence type="ECO:0000256" key="6">
    <source>
        <dbReference type="ARBA" id="ARBA00022777"/>
    </source>
</evidence>
<dbReference type="PANTHER" id="PTHR43547">
    <property type="entry name" value="TWO-COMPONENT HISTIDINE KINASE"/>
    <property type="match status" value="1"/>
</dbReference>
<dbReference type="EMBL" id="MFGX01000113">
    <property type="protein sequence ID" value="OGF53169.1"/>
    <property type="molecule type" value="Genomic_DNA"/>
</dbReference>
<dbReference type="InterPro" id="IPR003594">
    <property type="entry name" value="HATPase_dom"/>
</dbReference>
<dbReference type="CDD" id="cd00075">
    <property type="entry name" value="HATPase"/>
    <property type="match status" value="1"/>
</dbReference>
<dbReference type="InterPro" id="IPR004358">
    <property type="entry name" value="Sig_transdc_His_kin-like_C"/>
</dbReference>
<dbReference type="SMART" id="SM00387">
    <property type="entry name" value="HATPase_c"/>
    <property type="match status" value="1"/>
</dbReference>
<feature type="domain" description="Histidine kinase" evidence="8">
    <location>
        <begin position="223"/>
        <end position="437"/>
    </location>
</feature>
<dbReference type="InterPro" id="IPR036890">
    <property type="entry name" value="HATPase_C_sf"/>
</dbReference>
<evidence type="ECO:0000259" key="9">
    <source>
        <dbReference type="PROSITE" id="PS50885"/>
    </source>
</evidence>
<keyword evidence="5" id="KW-0808">Transferase</keyword>
<evidence type="ECO:0000313" key="10">
    <source>
        <dbReference type="EMBL" id="OGF53169.1"/>
    </source>
</evidence>
<reference evidence="10 11" key="1">
    <citation type="journal article" date="2016" name="Nat. Commun.">
        <title>Thousands of microbial genomes shed light on interconnected biogeochemical processes in an aquifer system.</title>
        <authorList>
            <person name="Anantharaman K."/>
            <person name="Brown C.T."/>
            <person name="Hug L.A."/>
            <person name="Sharon I."/>
            <person name="Castelle C.J."/>
            <person name="Probst A.J."/>
            <person name="Thomas B.C."/>
            <person name="Singh A."/>
            <person name="Wilkins M.J."/>
            <person name="Karaoz U."/>
            <person name="Brodie E.L."/>
            <person name="Williams K.H."/>
            <person name="Hubbard S.S."/>
            <person name="Banfield J.F."/>
        </authorList>
    </citation>
    <scope>NUCLEOTIDE SEQUENCE [LARGE SCALE GENOMIC DNA]</scope>
    <source>
        <strain evidence="11">RBG_16_55_9</strain>
    </source>
</reference>
<protein>
    <recommendedName>
        <fullName evidence="3">histidine kinase</fullName>
        <ecNumber evidence="3">2.7.13.3</ecNumber>
    </recommendedName>
</protein>
<dbReference type="Pfam" id="PF02518">
    <property type="entry name" value="HATPase_c"/>
    <property type="match status" value="1"/>
</dbReference>
<keyword evidence="7" id="KW-0472">Membrane</keyword>
<evidence type="ECO:0000256" key="3">
    <source>
        <dbReference type="ARBA" id="ARBA00012438"/>
    </source>
</evidence>
<dbReference type="PROSITE" id="PS50885">
    <property type="entry name" value="HAMP"/>
    <property type="match status" value="1"/>
</dbReference>
<dbReference type="InterPro" id="IPR003660">
    <property type="entry name" value="HAMP_dom"/>
</dbReference>
<dbReference type="EC" id="2.7.13.3" evidence="3"/>
<keyword evidence="6" id="KW-0418">Kinase</keyword>
<dbReference type="InterPro" id="IPR005467">
    <property type="entry name" value="His_kinase_dom"/>
</dbReference>
<dbReference type="CDD" id="cd00082">
    <property type="entry name" value="HisKA"/>
    <property type="match status" value="1"/>
</dbReference>
<comment type="caution">
    <text evidence="10">The sequence shown here is derived from an EMBL/GenBank/DDBJ whole genome shotgun (WGS) entry which is preliminary data.</text>
</comment>
<evidence type="ECO:0000256" key="4">
    <source>
        <dbReference type="ARBA" id="ARBA00022553"/>
    </source>
</evidence>
<gene>
    <name evidence="10" type="ORF">A2Z21_04930</name>
</gene>
<dbReference type="SUPFAM" id="SSF55874">
    <property type="entry name" value="ATPase domain of HSP90 chaperone/DNA topoisomerase II/histidine kinase"/>
    <property type="match status" value="1"/>
</dbReference>
<comment type="subcellular location">
    <subcellularLocation>
        <location evidence="2">Membrane</location>
    </subcellularLocation>
</comment>
<keyword evidence="4" id="KW-0597">Phosphoprotein</keyword>
<dbReference type="Gene3D" id="1.10.287.130">
    <property type="match status" value="1"/>
</dbReference>